<dbReference type="AlphaFoldDB" id="A0A8J3D726"/>
<dbReference type="Pfam" id="PF12698">
    <property type="entry name" value="ABC2_membrane_3"/>
    <property type="match status" value="1"/>
</dbReference>
<proteinExistence type="inferred from homology"/>
<evidence type="ECO:0000259" key="9">
    <source>
        <dbReference type="PROSITE" id="PS51012"/>
    </source>
</evidence>
<dbReference type="PANTHER" id="PTHR30294:SF29">
    <property type="entry name" value="MULTIDRUG ABC TRANSPORTER PERMEASE YBHS-RELATED"/>
    <property type="match status" value="1"/>
</dbReference>
<feature type="transmembrane region" description="Helical" evidence="8">
    <location>
        <begin position="248"/>
        <end position="271"/>
    </location>
</feature>
<protein>
    <submittedName>
        <fullName evidence="10">ABC transporter permease</fullName>
    </submittedName>
</protein>
<dbReference type="Gene3D" id="3.40.1710.10">
    <property type="entry name" value="abc type-2 transporter like domain"/>
    <property type="match status" value="1"/>
</dbReference>
<feature type="transmembrane region" description="Helical" evidence="8">
    <location>
        <begin position="204"/>
        <end position="227"/>
    </location>
</feature>
<dbReference type="Proteomes" id="UP000598271">
    <property type="component" value="Unassembled WGS sequence"/>
</dbReference>
<keyword evidence="11" id="KW-1185">Reference proteome</keyword>
<evidence type="ECO:0000256" key="6">
    <source>
        <dbReference type="ARBA" id="ARBA00022989"/>
    </source>
</evidence>
<feature type="domain" description="ABC transmembrane type-2" evidence="9">
    <location>
        <begin position="161"/>
        <end position="396"/>
    </location>
</feature>
<accession>A0A8J3D726</accession>
<comment type="caution">
    <text evidence="10">The sequence shown here is derived from an EMBL/GenBank/DDBJ whole genome shotgun (WGS) entry which is preliminary data.</text>
</comment>
<keyword evidence="3" id="KW-0813">Transport</keyword>
<keyword evidence="7 8" id="KW-0472">Membrane</keyword>
<comment type="similarity">
    <text evidence="2">Belongs to the ABC-2 integral membrane protein family.</text>
</comment>
<dbReference type="GO" id="GO:0140359">
    <property type="term" value="F:ABC-type transporter activity"/>
    <property type="evidence" value="ECO:0007669"/>
    <property type="project" value="InterPro"/>
</dbReference>
<organism evidence="10 11">
    <name type="scientific">Persicitalea jodogahamensis</name>
    <dbReference type="NCBI Taxonomy" id="402147"/>
    <lineage>
        <taxon>Bacteria</taxon>
        <taxon>Pseudomonadati</taxon>
        <taxon>Bacteroidota</taxon>
        <taxon>Cytophagia</taxon>
        <taxon>Cytophagales</taxon>
        <taxon>Spirosomataceae</taxon>
        <taxon>Persicitalea</taxon>
    </lineage>
</organism>
<dbReference type="InterPro" id="IPR047817">
    <property type="entry name" value="ABC2_TM_bact-type"/>
</dbReference>
<comment type="subcellular location">
    <subcellularLocation>
        <location evidence="1">Cell membrane</location>
        <topology evidence="1">Multi-pass membrane protein</topology>
    </subcellularLocation>
</comment>
<evidence type="ECO:0000313" key="10">
    <source>
        <dbReference type="EMBL" id="GHB59943.1"/>
    </source>
</evidence>
<evidence type="ECO:0000256" key="7">
    <source>
        <dbReference type="ARBA" id="ARBA00023136"/>
    </source>
</evidence>
<evidence type="ECO:0000256" key="4">
    <source>
        <dbReference type="ARBA" id="ARBA00022475"/>
    </source>
</evidence>
<evidence type="ECO:0000256" key="8">
    <source>
        <dbReference type="SAM" id="Phobius"/>
    </source>
</evidence>
<dbReference type="InterPro" id="IPR013525">
    <property type="entry name" value="ABC2_TM"/>
</dbReference>
<feature type="transmembrane region" description="Helical" evidence="8">
    <location>
        <begin position="283"/>
        <end position="307"/>
    </location>
</feature>
<evidence type="ECO:0000256" key="1">
    <source>
        <dbReference type="ARBA" id="ARBA00004651"/>
    </source>
</evidence>
<keyword evidence="5 8" id="KW-0812">Transmembrane</keyword>
<dbReference type="PANTHER" id="PTHR30294">
    <property type="entry name" value="MEMBRANE COMPONENT OF ABC TRANSPORTER YHHJ-RELATED"/>
    <property type="match status" value="1"/>
</dbReference>
<feature type="transmembrane region" description="Helical" evidence="8">
    <location>
        <begin position="41"/>
        <end position="61"/>
    </location>
</feature>
<dbReference type="PROSITE" id="PS51012">
    <property type="entry name" value="ABC_TM2"/>
    <property type="match status" value="1"/>
</dbReference>
<feature type="transmembrane region" description="Helical" evidence="8">
    <location>
        <begin position="375"/>
        <end position="393"/>
    </location>
</feature>
<keyword evidence="4" id="KW-1003">Cell membrane</keyword>
<gene>
    <name evidence="10" type="ORF">GCM10007390_12080</name>
</gene>
<dbReference type="InterPro" id="IPR051449">
    <property type="entry name" value="ABC-2_transporter_component"/>
</dbReference>
<name>A0A8J3D726_9BACT</name>
<sequence>MIYIITTWFAPSSIHRSSLLIMQRILYMIEKEFKQLRRNKVLLRMMLAAPVMQLILLAYAANFEVKNLKIAIVDQDHTTYAQRLAGKFRYAERRQIGNFLFQGYLPNSKSAYEELLAGRADLVLIIPPHFERDLGKENQASVQLLVNAIDGTKGGIASGYAQTIIRDFNLAIRTENIDFDAGSLAGLNVTNQYWYNPRLEYKTFMVPGILFELMLLIGGMIAALNIVREKEIGTQEQLNVTPIKKHEFILGKLTPFVIIGLIQFTLGLVVGRFLFQIPIEGSLLLIYGFAFLFMLLSVGLGLLISAISDTQQQAMFVVFFCLVIFILLSGLFSSTQDMPQWAQYLNLLNPLKYIIEVGRNVLLKGSTLRDMQSQFFTLLGMAIALIGLASWRYRKTV</sequence>
<reference evidence="10 11" key="1">
    <citation type="journal article" date="2014" name="Int. J. Syst. Evol. Microbiol.">
        <title>Complete genome sequence of Corynebacterium casei LMG S-19264T (=DSM 44701T), isolated from a smear-ripened cheese.</title>
        <authorList>
            <consortium name="US DOE Joint Genome Institute (JGI-PGF)"/>
            <person name="Walter F."/>
            <person name="Albersmeier A."/>
            <person name="Kalinowski J."/>
            <person name="Ruckert C."/>
        </authorList>
    </citation>
    <scope>NUCLEOTIDE SEQUENCE [LARGE SCALE GENOMIC DNA]</scope>
    <source>
        <strain evidence="10 11">KCTC 12866</strain>
    </source>
</reference>
<dbReference type="EMBL" id="BMXF01000001">
    <property type="protein sequence ID" value="GHB59943.1"/>
    <property type="molecule type" value="Genomic_DNA"/>
</dbReference>
<evidence type="ECO:0000256" key="2">
    <source>
        <dbReference type="ARBA" id="ARBA00007783"/>
    </source>
</evidence>
<dbReference type="GO" id="GO:0005886">
    <property type="term" value="C:plasma membrane"/>
    <property type="evidence" value="ECO:0007669"/>
    <property type="project" value="UniProtKB-SubCell"/>
</dbReference>
<evidence type="ECO:0000256" key="3">
    <source>
        <dbReference type="ARBA" id="ARBA00022448"/>
    </source>
</evidence>
<feature type="transmembrane region" description="Helical" evidence="8">
    <location>
        <begin position="314"/>
        <end position="332"/>
    </location>
</feature>
<evidence type="ECO:0000256" key="5">
    <source>
        <dbReference type="ARBA" id="ARBA00022692"/>
    </source>
</evidence>
<evidence type="ECO:0000313" key="11">
    <source>
        <dbReference type="Proteomes" id="UP000598271"/>
    </source>
</evidence>
<keyword evidence="6 8" id="KW-1133">Transmembrane helix</keyword>